<protein>
    <submittedName>
        <fullName evidence="3">Uncharacterized protein</fullName>
    </submittedName>
</protein>
<keyword evidence="2" id="KW-1133">Transmembrane helix</keyword>
<evidence type="ECO:0000313" key="4">
    <source>
        <dbReference type="Proteomes" id="UP000230233"/>
    </source>
</evidence>
<name>A0A2G5VCY7_9PELO</name>
<feature type="region of interest" description="Disordered" evidence="1">
    <location>
        <begin position="138"/>
        <end position="157"/>
    </location>
</feature>
<proteinExistence type="predicted"/>
<dbReference type="Proteomes" id="UP000230233">
    <property type="component" value="Chromosome II"/>
</dbReference>
<comment type="caution">
    <text evidence="3">The sequence shown here is derived from an EMBL/GenBank/DDBJ whole genome shotgun (WGS) entry which is preliminary data.</text>
</comment>
<organism evidence="3 4">
    <name type="scientific">Caenorhabditis nigoni</name>
    <dbReference type="NCBI Taxonomy" id="1611254"/>
    <lineage>
        <taxon>Eukaryota</taxon>
        <taxon>Metazoa</taxon>
        <taxon>Ecdysozoa</taxon>
        <taxon>Nematoda</taxon>
        <taxon>Chromadorea</taxon>
        <taxon>Rhabditida</taxon>
        <taxon>Rhabditina</taxon>
        <taxon>Rhabditomorpha</taxon>
        <taxon>Rhabditoidea</taxon>
        <taxon>Rhabditidae</taxon>
        <taxon>Peloderinae</taxon>
        <taxon>Caenorhabditis</taxon>
    </lineage>
</organism>
<evidence type="ECO:0000256" key="1">
    <source>
        <dbReference type="SAM" id="MobiDB-lite"/>
    </source>
</evidence>
<reference evidence="4" key="1">
    <citation type="submission" date="2017-10" db="EMBL/GenBank/DDBJ databases">
        <title>Rapid genome shrinkage in a self-fertile nematode reveals novel sperm competition proteins.</title>
        <authorList>
            <person name="Yin D."/>
            <person name="Schwarz E.M."/>
            <person name="Thomas C.G."/>
            <person name="Felde R.L."/>
            <person name="Korf I.F."/>
            <person name="Cutter A.D."/>
            <person name="Schartner C.M."/>
            <person name="Ralston E.J."/>
            <person name="Meyer B.J."/>
            <person name="Haag E.S."/>
        </authorList>
    </citation>
    <scope>NUCLEOTIDE SEQUENCE [LARGE SCALE GENOMIC DNA]</scope>
    <source>
        <strain evidence="4">JU1422</strain>
    </source>
</reference>
<feature type="transmembrane region" description="Helical" evidence="2">
    <location>
        <begin position="107"/>
        <end position="132"/>
    </location>
</feature>
<dbReference type="AlphaFoldDB" id="A0A2G5VCY7"/>
<keyword evidence="4" id="KW-1185">Reference proteome</keyword>
<gene>
    <name evidence="3" type="primary">Cnig_chr_II.g8039</name>
    <name evidence="3" type="ORF">B9Z55_008039</name>
</gene>
<evidence type="ECO:0000313" key="3">
    <source>
        <dbReference type="EMBL" id="PIC49426.1"/>
    </source>
</evidence>
<evidence type="ECO:0000256" key="2">
    <source>
        <dbReference type="SAM" id="Phobius"/>
    </source>
</evidence>
<keyword evidence="2" id="KW-0812">Transmembrane</keyword>
<keyword evidence="2" id="KW-0472">Membrane</keyword>
<accession>A0A2G5VCY7</accession>
<sequence length="313" mass="35048">MGQLKNFIDSLNSCAGIAVDNPNTKEGTAAFFYSLMEMKIEADDIQTVKTFDRRCHSAQKKFIKVQCDKYMTTNSFKNGTKETYGQAICCDELKFCSEPSEPFYTQIWFFAVCGGVGLLIIIAIIGVVYFFCIRKKRGGGKSGGGGSKSSESTSKKTHNHAYTSLLLGTTLKQCTTDEKDLLRSTCEKVFVKSQTVDSNSWGYILCCDQLKVCSGPTTKEEIENLTKLIMKMKLNQANTCSNIPTGVLNQDFIDSLLLVFEEKVEPNNFHLKKKFLRTCTLEHKKALKATCDRYIRTQSFKNGNVDTFGYSVC</sequence>
<dbReference type="EMBL" id="PDUG01000002">
    <property type="protein sequence ID" value="PIC49426.1"/>
    <property type="molecule type" value="Genomic_DNA"/>
</dbReference>